<reference evidence="1" key="1">
    <citation type="submission" date="2006-10" db="EMBL/GenBank/DDBJ databases">
        <authorList>
            <person name="Amadeo P."/>
            <person name="Zhao Q."/>
            <person name="Wortman J."/>
            <person name="Fraser-Liggett C."/>
            <person name="Carlton J."/>
        </authorList>
    </citation>
    <scope>NUCLEOTIDE SEQUENCE</scope>
    <source>
        <strain evidence="1">G3</strain>
    </source>
</reference>
<dbReference type="InterPro" id="IPR011009">
    <property type="entry name" value="Kinase-like_dom_sf"/>
</dbReference>
<dbReference type="Proteomes" id="UP000001542">
    <property type="component" value="Unassembled WGS sequence"/>
</dbReference>
<protein>
    <submittedName>
        <fullName evidence="1">Uncharacterized protein</fullName>
    </submittedName>
</protein>
<sequence>MHVETLFKPNSRISESNAHIKELHEQSVSTNEESKRRFLEEIVKLIQENLNSLKSGEPNPIILSYIALIIVLRPDFNYLKSLLNEKTPVSVAGMILNGLKQTQNSTDVKPIVIGYMNSLIKNPFPQTIKSYYSKTDFTSLNGVTKLIQSLISDNSVKEVVFKLFEAVKAINKNQITSSFVRFMSALYTITFEYLSSTKDNELQSAAVESFEKVISASSQTYNDLLLYFFEPFLSIYQNFFQSTDIKILSALVNIFTTSLEVMTNWKYVECKFNQSPHLFVKFFNLNNNITAQNLISTYCLHMIHNTTDKFLKIDDFSKIIINTNNPPLILTLFNYSQNFIGAIGGKFRRMVGSTVKESKKSDFVTQKFPFSADYWEEAPDSIDSDIFTKVTLKVFNNEEDAEKFYRKQLDNFIKLLGKFRNASFFVQSLLPLIIHYINSNNEYKTFSTTYISSFFASWISSILNVLHAKFVLTLWKKNDLFISATNTVFQSISDITRILNSASPQIIATITSNFGNIFFEHASENSLTKDALKMIKAMDVSEANQIRPLFTTLFSYSFKWLFDTACSKRNLIASRFEDEISKWGTYILFLVRSISYNKSNCSNLMLSAHKKFILTCLYINIKKAANHQCVTKCIKYIQNLINIIEDEQLQYGFKSSYLNDVLPDAQCELIFHAYNLISGEKSPAGISQLFPLIDTALRSEKPEHVEEAAKLIIKITSSDPELRSFGSRPQISYLFHQMIQKSHLLTEETRLNLTRAIPALASFIIQPEPLIEHPVWIVDGINFNIPLMLADIFINRPPNEETAYDIYSLIAILIEYSIQIIQREGKLDNKVIFSLILHLFFLTSFKKLYSFLSQEIQKFVDKFISIYYESKNSDFLFCLFQAGTASSSFVGKEIIKSARYFISEIKEHVEVSDITKIISDMLIYFKPPEMNAALLIGLSVIASIIPSAFTIPQAMIVIKVNEKASSLDAERSNIIEKTLENFSKEFPQKAKVRFVQDVFDYLGRNSCPSRFAIINGLKKICTPIQLNSYDEIETKGELIYALQQLSCAMICGITGKPQYTPTLQRTIQALFSYREDQSLALEYLAARGYLLYALLAQPDIHKNFVDDSPLSKLLCSFLLKSLTTRWKMVTLTAKQTLYLLATRDLSSSTFAKQVAEYSATRESVIQFYTTQPERMILYMRISRFMFHNVTSRVFLRFLQVYCKISRLPDSRVMTLLANLDGILKFLCIKKFSERNDLRAVLLDKDSGVENILSFIRATVTLLNHGEIPFKLLILDHVKKFLSLYADQAIQIFRDSYFSEDLSCIHLLSQLLTSDPSKKYIKYFCADIGGNVNFAAKYITVLHDLLKQPVSCYDDILIQTVRKIFEHVSMKKDDINAGDEEKATAIAAMHLKILANQDIDNEKNFNDVIDFVKIFGVTFIRNSFIFGKYVETFLINTPERISHKIGTHFCMDQGITDKNLFIFKNCLKYCHFSTEEVNNIFDSLMEKESVDNGIFLDSILYMIKHFEIDEDRRWMLSSVILANIKTPLTVILVLTLKLVKELVKSDTIEIDLLKSVSKVMFADQRLFSPPTGKYAFEILSYIETKISEFDDYLSPFVLNMVMEKLGNINDIRTMVYFFNQCPKMMNLLPFNFILLITEQLQKINDFDNDSIYLVVSFIDLLNVTYETNKEYYIYTSLTEIYRIMLNLFENLKDTEHFCYSLSQMIIKHKIRIPNQVLSSLLQRSFSRSIFYILISSLANPDLIFFETILEYYDNLLIYVFDVANYFNETELIDFMMSSLFGMDEYNQRFSYIFYPNLIEMMKSLNIAKIDRFIVLLNYFLKFCQNLDKAELLMQIMDKLYLLKENTDLKYPKLFNILVTSLSIVVPERQREYSNKLIEKAMINHDAFEAIIINLPHLMKSSEINIEIKKYLCMSLVKSKFEHFSDAERILDIIDYLIELNDKFGLFLTPLLLTILLMTIQNTTAHLRLKAISKFDKLLPSEIDEKVTYLIQNCPINIWGDQRISIIVTIIMSHESKIWWHLQMFPDSLKSILDETLQFIFTKTLEKGNVSLVVDFLVNAMRHGSMKIITKAIMYALSNCNMNLEQNILIHCLETTNSVEIYQQICGNEGFDIRTIHFDNLADYEFARNLYLMSPEQTAATAMSLLNQYKAASVLYQDFPEKLQDFNMRIVNDHFNSSFDQILPIKTVIKPMTSLKESPDKISEEIQNLFENFNPNTIKKQRKDIAIVQHSIANIFKQKKVISSPELERLICLESSTLILASVIDSYKSINLFDEGFVRAINPVMFSSLIRLERQTNETNLSQFPQIEENEEPILVVSSTMNSLFKSICGYTNRGLIAVSHSQITQHVNEITMRIEKRGLQMNELSRFAPLTFQIFCLQPNETVFKITSGAYLRILEMESTNFIRTESVARLITLLKIAVYDKKLNLDVSDLCSKISQLKNAENWLSFLQGLFCLAEFPWFIKAFQPMISKYPQISYIAAVSSENSEVAKIISNIYLRISETHLLNAIIKNINDLTENDIIMALRQHYLQKFLQFLMEKKFYRKVKSEMKKDDSELRKLYDEILVTDKETLDLDMICKEKLKNQKEIDEIIESVTGKPNSSETTNTNINEIVSNLNTIFPLPNNSPFQQTIFCLKLNDVTPLSDNLITIGCITESSEKGNLLVWSEPGIKFAVSSTVLTVIDSIFNHCYATHKRMIKLPVPQIISLGQAQVSLCAGDVNSLSSLLMASQKDILQNLTNKSDIDSTILQRYYQRKFNKHDYLLAKRDSAASFSGSCLVSTIFSLPYTDLQNLMIHENKIVLSPLSFYKNECGSPFRLSPNIMTFMGPNFEGVFMINFTAAAYSMMCQFELSRALFEHLVFDDENKWMENPSLTIYARRLTIEEKLIAISPPTGVAVTSEDCLDWINQLKDLIERAKDESLQPDTAIPWF</sequence>
<dbReference type="InParanoid" id="A2D7E7"/>
<evidence type="ECO:0000313" key="2">
    <source>
        <dbReference type="Proteomes" id="UP000001542"/>
    </source>
</evidence>
<reference evidence="1" key="2">
    <citation type="journal article" date="2007" name="Science">
        <title>Draft genome sequence of the sexually transmitted pathogen Trichomonas vaginalis.</title>
        <authorList>
            <person name="Carlton J.M."/>
            <person name="Hirt R.P."/>
            <person name="Silva J.C."/>
            <person name="Delcher A.L."/>
            <person name="Schatz M."/>
            <person name="Zhao Q."/>
            <person name="Wortman J.R."/>
            <person name="Bidwell S.L."/>
            <person name="Alsmark U.C.M."/>
            <person name="Besteiro S."/>
            <person name="Sicheritz-Ponten T."/>
            <person name="Noel C.J."/>
            <person name="Dacks J.B."/>
            <person name="Foster P.G."/>
            <person name="Simillion C."/>
            <person name="Van de Peer Y."/>
            <person name="Miranda-Saavedra D."/>
            <person name="Barton G.J."/>
            <person name="Westrop G.D."/>
            <person name="Mueller S."/>
            <person name="Dessi D."/>
            <person name="Fiori P.L."/>
            <person name="Ren Q."/>
            <person name="Paulsen I."/>
            <person name="Zhang H."/>
            <person name="Bastida-Corcuera F.D."/>
            <person name="Simoes-Barbosa A."/>
            <person name="Brown M.T."/>
            <person name="Hayes R.D."/>
            <person name="Mukherjee M."/>
            <person name="Okumura C.Y."/>
            <person name="Schneider R."/>
            <person name="Smith A.J."/>
            <person name="Vanacova S."/>
            <person name="Villalvazo M."/>
            <person name="Haas B.J."/>
            <person name="Pertea M."/>
            <person name="Feldblyum T.V."/>
            <person name="Utterback T.R."/>
            <person name="Shu C.L."/>
            <person name="Osoegawa K."/>
            <person name="de Jong P.J."/>
            <person name="Hrdy I."/>
            <person name="Horvathova L."/>
            <person name="Zubacova Z."/>
            <person name="Dolezal P."/>
            <person name="Malik S.B."/>
            <person name="Logsdon J.M. Jr."/>
            <person name="Henze K."/>
            <person name="Gupta A."/>
            <person name="Wang C.C."/>
            <person name="Dunne R.L."/>
            <person name="Upcroft J.A."/>
            <person name="Upcroft P."/>
            <person name="White O."/>
            <person name="Salzberg S.L."/>
            <person name="Tang P."/>
            <person name="Chiu C.-H."/>
            <person name="Lee Y.-S."/>
            <person name="Embley T.M."/>
            <person name="Coombs G.H."/>
            <person name="Mottram J.C."/>
            <person name="Tachezy J."/>
            <person name="Fraser-Liggett C.M."/>
            <person name="Johnson P.J."/>
        </authorList>
    </citation>
    <scope>NUCLEOTIDE SEQUENCE [LARGE SCALE GENOMIC DNA]</scope>
    <source>
        <strain evidence="1">G3</strain>
    </source>
</reference>
<accession>A2D7E7</accession>
<dbReference type="RefSeq" id="XP_001276912.1">
    <property type="nucleotide sequence ID" value="XM_001276911.1"/>
</dbReference>
<keyword evidence="2" id="KW-1185">Reference proteome</keyword>
<name>A2D7E7_TRIV3</name>
<dbReference type="InterPro" id="IPR016024">
    <property type="entry name" value="ARM-type_fold"/>
</dbReference>
<proteinExistence type="predicted"/>
<dbReference type="SUPFAM" id="SSF56112">
    <property type="entry name" value="Protein kinase-like (PK-like)"/>
    <property type="match status" value="1"/>
</dbReference>
<dbReference type="VEuPathDB" id="TrichDB:TVAGG3_0992920"/>
<organism evidence="1 2">
    <name type="scientific">Trichomonas vaginalis (strain ATCC PRA-98 / G3)</name>
    <dbReference type="NCBI Taxonomy" id="412133"/>
    <lineage>
        <taxon>Eukaryota</taxon>
        <taxon>Metamonada</taxon>
        <taxon>Parabasalia</taxon>
        <taxon>Trichomonadida</taxon>
        <taxon>Trichomonadidae</taxon>
        <taxon>Trichomonas</taxon>
    </lineage>
</organism>
<dbReference type="EMBL" id="DS113177">
    <property type="protein sequence ID" value="EAY23664.1"/>
    <property type="molecule type" value="Genomic_DNA"/>
</dbReference>
<gene>
    <name evidence="1" type="ORF">TVAG_120010</name>
</gene>
<dbReference type="VEuPathDB" id="TrichDB:TVAG_120010"/>
<dbReference type="SUPFAM" id="SSF48371">
    <property type="entry name" value="ARM repeat"/>
    <property type="match status" value="1"/>
</dbReference>
<dbReference type="KEGG" id="tva:4720750"/>
<dbReference type="OMA" id="HFEKKNF"/>
<evidence type="ECO:0000313" key="1">
    <source>
        <dbReference type="EMBL" id="EAY23664.1"/>
    </source>
</evidence>